<dbReference type="Gene3D" id="1.10.1740.10">
    <property type="match status" value="1"/>
</dbReference>
<comment type="caution">
    <text evidence="4">The sequence shown here is derived from an EMBL/GenBank/DDBJ whole genome shotgun (WGS) entry which is preliminary data.</text>
</comment>
<evidence type="ECO:0000256" key="2">
    <source>
        <dbReference type="ARBA" id="ARBA00023082"/>
    </source>
</evidence>
<accession>A0A366HP67</accession>
<evidence type="ECO:0000313" key="5">
    <source>
        <dbReference type="Proteomes" id="UP000253426"/>
    </source>
</evidence>
<dbReference type="PANTHER" id="PTHR43133">
    <property type="entry name" value="RNA POLYMERASE ECF-TYPE SIGMA FACTO"/>
    <property type="match status" value="1"/>
</dbReference>
<dbReference type="InterPro" id="IPR039425">
    <property type="entry name" value="RNA_pol_sigma-70-like"/>
</dbReference>
<gene>
    <name evidence="4" type="ORF">DES53_103285</name>
</gene>
<dbReference type="EMBL" id="QNRR01000003">
    <property type="protein sequence ID" value="RBP45287.1"/>
    <property type="molecule type" value="Genomic_DNA"/>
</dbReference>
<dbReference type="OrthoDB" id="128557at2"/>
<evidence type="ECO:0000256" key="1">
    <source>
        <dbReference type="ARBA" id="ARBA00023015"/>
    </source>
</evidence>
<protein>
    <submittedName>
        <fullName evidence="4">RNA polymerase sigma-70 factor (ECF subfamily)</fullName>
    </submittedName>
</protein>
<keyword evidence="3" id="KW-0804">Transcription</keyword>
<reference evidence="4 5" key="1">
    <citation type="submission" date="2018-06" db="EMBL/GenBank/DDBJ databases">
        <title>Genomic Encyclopedia of Type Strains, Phase IV (KMG-IV): sequencing the most valuable type-strain genomes for metagenomic binning, comparative biology and taxonomic classification.</title>
        <authorList>
            <person name="Goeker M."/>
        </authorList>
    </citation>
    <scope>NUCLEOTIDE SEQUENCE [LARGE SCALE GENOMIC DNA]</scope>
    <source>
        <strain evidence="4 5">DSM 25532</strain>
    </source>
</reference>
<name>A0A366HP67_9BACT</name>
<keyword evidence="1" id="KW-0805">Transcription regulation</keyword>
<evidence type="ECO:0000256" key="3">
    <source>
        <dbReference type="ARBA" id="ARBA00023163"/>
    </source>
</evidence>
<keyword evidence="2" id="KW-0731">Sigma factor</keyword>
<evidence type="ECO:0000313" key="4">
    <source>
        <dbReference type="EMBL" id="RBP45287.1"/>
    </source>
</evidence>
<dbReference type="AlphaFoldDB" id="A0A366HP67"/>
<dbReference type="GO" id="GO:0016987">
    <property type="term" value="F:sigma factor activity"/>
    <property type="evidence" value="ECO:0007669"/>
    <property type="project" value="UniProtKB-KW"/>
</dbReference>
<sequence length="256" mass="29401">MASNHDAAQKPPRHETLFLTTRWSVVLAAREVENDQALHAMEVLCRTYWQPLYIYARRRGHTAQDAEDATQGFFARLLEKGFLQSVQQERGRFRQFMLMAFQRHLANEWDRSRRLKRGGGQHAVPLDTVLGEKLYREETPPHASADDAYDRRWALTLLEQTLGRLRAEYERAGREQDFVVMKPQLVASRGEASYASLASQLDCTEGAARVAVHRLRKRFREIFREEIAQTVANEADLEDEIRHLIAVLAQGTPSAS</sequence>
<dbReference type="RefSeq" id="WP_113958414.1">
    <property type="nucleotide sequence ID" value="NZ_QNRR01000003.1"/>
</dbReference>
<dbReference type="InterPro" id="IPR013325">
    <property type="entry name" value="RNA_pol_sigma_r2"/>
</dbReference>
<dbReference type="Proteomes" id="UP000253426">
    <property type="component" value="Unassembled WGS sequence"/>
</dbReference>
<organism evidence="4 5">
    <name type="scientific">Roseimicrobium gellanilyticum</name>
    <dbReference type="NCBI Taxonomy" id="748857"/>
    <lineage>
        <taxon>Bacteria</taxon>
        <taxon>Pseudomonadati</taxon>
        <taxon>Verrucomicrobiota</taxon>
        <taxon>Verrucomicrobiia</taxon>
        <taxon>Verrucomicrobiales</taxon>
        <taxon>Verrucomicrobiaceae</taxon>
        <taxon>Roseimicrobium</taxon>
    </lineage>
</organism>
<dbReference type="GO" id="GO:0006352">
    <property type="term" value="P:DNA-templated transcription initiation"/>
    <property type="evidence" value="ECO:0007669"/>
    <property type="project" value="InterPro"/>
</dbReference>
<dbReference type="PANTHER" id="PTHR43133:SF51">
    <property type="entry name" value="RNA POLYMERASE SIGMA FACTOR"/>
    <property type="match status" value="1"/>
</dbReference>
<proteinExistence type="predicted"/>
<dbReference type="SUPFAM" id="SSF88946">
    <property type="entry name" value="Sigma2 domain of RNA polymerase sigma factors"/>
    <property type="match status" value="1"/>
</dbReference>
<keyword evidence="5" id="KW-1185">Reference proteome</keyword>